<dbReference type="InterPro" id="IPR008676">
    <property type="entry name" value="MRG"/>
</dbReference>
<dbReference type="GO" id="GO:0035267">
    <property type="term" value="C:NuA4 histone acetyltransferase complex"/>
    <property type="evidence" value="ECO:0007669"/>
    <property type="project" value="TreeGrafter"/>
</dbReference>
<organism evidence="16 17">
    <name type="scientific">Microtus ochrogaster</name>
    <name type="common">Prairie vole</name>
    <dbReference type="NCBI Taxonomy" id="79684"/>
    <lineage>
        <taxon>Eukaryota</taxon>
        <taxon>Metazoa</taxon>
        <taxon>Chordata</taxon>
        <taxon>Craniata</taxon>
        <taxon>Vertebrata</taxon>
        <taxon>Euteleostomi</taxon>
        <taxon>Mammalia</taxon>
        <taxon>Eutheria</taxon>
        <taxon>Euarchontoglires</taxon>
        <taxon>Glires</taxon>
        <taxon>Rodentia</taxon>
        <taxon>Myomorpha</taxon>
        <taxon>Muroidea</taxon>
        <taxon>Cricetidae</taxon>
        <taxon>Arvicolinae</taxon>
        <taxon>Microtus</taxon>
    </lineage>
</organism>
<evidence type="ECO:0000256" key="8">
    <source>
        <dbReference type="ARBA" id="ARBA00059382"/>
    </source>
</evidence>
<accession>A0A8J6FYZ2</accession>
<comment type="subcellular location">
    <subcellularLocation>
        <location evidence="1">Nucleus</location>
    </subcellularLocation>
</comment>
<evidence type="ECO:0000313" key="17">
    <source>
        <dbReference type="Proteomes" id="UP000710432"/>
    </source>
</evidence>
<dbReference type="Gene3D" id="2.30.30.140">
    <property type="match status" value="1"/>
</dbReference>
<feature type="domain" description="Chromo" evidence="15">
    <location>
        <begin position="234"/>
        <end position="292"/>
    </location>
</feature>
<feature type="region of interest" description="Disordered" evidence="14">
    <location>
        <begin position="1"/>
        <end position="193"/>
    </location>
</feature>
<dbReference type="InterPro" id="IPR026541">
    <property type="entry name" value="MRG_dom"/>
</dbReference>
<reference evidence="16" key="1">
    <citation type="submission" date="2020-03" db="EMBL/GenBank/DDBJ databases">
        <title>Studies in the Genomics of Life Span.</title>
        <authorList>
            <person name="Glass D."/>
        </authorList>
    </citation>
    <scope>NUCLEOTIDE SEQUENCE</scope>
    <source>
        <strain evidence="16">LTLLF</strain>
        <tissue evidence="16">Muscle</tissue>
    </source>
</reference>
<protein>
    <recommendedName>
        <fullName evidence="10">MSL complex subunit 3</fullName>
    </recommendedName>
    <alternativeName>
        <fullName evidence="11">Male-specific lethal 3 homolog</fullName>
    </alternativeName>
    <alternativeName>
        <fullName evidence="12">Male-specific lethal-3 homolog 1</fullName>
    </alternativeName>
    <alternativeName>
        <fullName evidence="13">Male-specific lethal-3 protein-like 1</fullName>
    </alternativeName>
</protein>
<dbReference type="PANTHER" id="PTHR10880">
    <property type="entry name" value="MORTALITY FACTOR 4-LIKE PROTEIN"/>
    <property type="match status" value="1"/>
</dbReference>
<keyword evidence="6" id="KW-0804">Transcription</keyword>
<dbReference type="FunFam" id="1.10.274.30:FF:000002">
    <property type="entry name" value="male-specific lethal 3 homolog"/>
    <property type="match status" value="1"/>
</dbReference>
<feature type="compositionally biased region" description="Polar residues" evidence="14">
    <location>
        <begin position="327"/>
        <end position="337"/>
    </location>
</feature>
<evidence type="ECO:0000256" key="2">
    <source>
        <dbReference type="ARBA" id="ARBA00022553"/>
    </source>
</evidence>
<evidence type="ECO:0000256" key="14">
    <source>
        <dbReference type="SAM" id="MobiDB-lite"/>
    </source>
</evidence>
<name>A0A8J6FYZ2_MICOH</name>
<dbReference type="CDD" id="cd18983">
    <property type="entry name" value="CBD_MSL3_like"/>
    <property type="match status" value="1"/>
</dbReference>
<evidence type="ECO:0000256" key="7">
    <source>
        <dbReference type="ARBA" id="ARBA00023242"/>
    </source>
</evidence>
<dbReference type="GO" id="GO:0006325">
    <property type="term" value="P:chromatin organization"/>
    <property type="evidence" value="ECO:0007669"/>
    <property type="project" value="UniProtKB-KW"/>
</dbReference>
<feature type="compositionally biased region" description="Basic residues" evidence="14">
    <location>
        <begin position="153"/>
        <end position="170"/>
    </location>
</feature>
<dbReference type="InterPro" id="IPR000953">
    <property type="entry name" value="Chromo/chromo_shadow_dom"/>
</dbReference>
<evidence type="ECO:0000256" key="4">
    <source>
        <dbReference type="ARBA" id="ARBA00023015"/>
    </source>
</evidence>
<evidence type="ECO:0000256" key="9">
    <source>
        <dbReference type="ARBA" id="ARBA00061814"/>
    </source>
</evidence>
<feature type="compositionally biased region" description="Low complexity" evidence="14">
    <location>
        <begin position="522"/>
        <end position="535"/>
    </location>
</feature>
<dbReference type="SMART" id="SM00298">
    <property type="entry name" value="CHROMO"/>
    <property type="match status" value="1"/>
</dbReference>
<dbReference type="PANTHER" id="PTHR10880:SF47">
    <property type="entry name" value="MALE-SPECIFIC LETHAL 3 HOMOLOG"/>
    <property type="match status" value="1"/>
</dbReference>
<dbReference type="GO" id="GO:0072487">
    <property type="term" value="C:MSL complex"/>
    <property type="evidence" value="ECO:0007669"/>
    <property type="project" value="UniProtKB-ARBA"/>
</dbReference>
<dbReference type="FunFam" id="1.10.274.30:FF:000003">
    <property type="entry name" value="Male-specific lethal 3 homolog"/>
    <property type="match status" value="1"/>
</dbReference>
<evidence type="ECO:0000256" key="1">
    <source>
        <dbReference type="ARBA" id="ARBA00004123"/>
    </source>
</evidence>
<comment type="function">
    <text evidence="8">Non-catalytic component of the MSL histone acetyltransferase complex, a multiprotein complex that mediates the majority of histone H4 acetylation at 'Lys-16' (H4K16ac), an epigenetic mark that prevents chromatin compaction. The MSL complex is required for chromosome stability and genome integrity by maintaining homeostatic levels of H4K16ac. The MSL complex is also involved in gene dosage by promoting up-regulation of genes expressed by the X chromosome. X up-regulation is required to compensate for autosomal biallelic expression. The MSL complex also participates in gene dosage compensation by promoting expression of Tsix non-coding RNA. Acts as a histone reader that specifically recognizes and binds histone H4 monomethylated at 'Lys-20' (H4K20Me1) in a DNA-dependent manner and is proposed to be involved in chromosomal targeting of the MSL complex. May play a role X inactivation in females.</text>
</comment>
<evidence type="ECO:0000256" key="10">
    <source>
        <dbReference type="ARBA" id="ARBA00070879"/>
    </source>
</evidence>
<sequence length="727" mass="81917">MSPPLAQGHCPTPASSNTASFSRGHTRRRAAPLRGLMRARGQEAPGGRRHPQSPEPGDYPRAAVSLRDPHALAGEHAPEVTAPRTRGRSLEAAGTLAHGNKRGRSAGRPRSRGLGPRPHPSRSPRGRGRGRPLAGMGTRASNATAEVPSAARGGRRRGRGRGGHSLRHSRPPPVAERRLPGRPPLPRALHPPRSLALRHDEQMSASEGMKFQFHSGEKVLCFEPDPTKARVLYDAKIVDVIVGKDEKGRKIPEYLIHFNGWNSSWDRWAAEDHVLRDTDENRRLQRKLAKKAIARLRGTGKKKRRCRLPGVDSVLKSVPIKEKPQNDENSISSTCQDSCGRKNEELKEHRQRRIKVKTKAKKKVLSLRSRKDMDERTITIDIPEVLKKQLEDDCYYINRRKRLVKLPCQTNVITILESYVKHFAINAAFSASERPRHHHAMMHSHMNVHYVPAEKNVDLCKEMVDGLRITFDYTLPLVLLYPYEQAQYKRVTSSKFFVPIKESTTTTNRSQEELSPSPPLLNPSTPQSTESQPTSGEPVTPKRRKADPEALQSLRRSTRHSTNCDRLSESSSSPQPKRRQQDTSTNMPKLFLHLEKKTPVHSRSSSPIPLTPSKEGSAVFAGFEGRRTNEINEVLSWKLVPDNYPPGDHPPPPSYIYGAQHLLRLFVKLPEILGKMSFSEKNLKALLKHFDLFLRFLAEYHDDFFPESAYVAACEAHYSTKNPRAIY</sequence>
<dbReference type="GO" id="GO:0005634">
    <property type="term" value="C:nucleus"/>
    <property type="evidence" value="ECO:0007669"/>
    <property type="project" value="UniProtKB-SubCell"/>
</dbReference>
<evidence type="ECO:0000256" key="3">
    <source>
        <dbReference type="ARBA" id="ARBA00022853"/>
    </source>
</evidence>
<feature type="compositionally biased region" description="Basic residues" evidence="14">
    <location>
        <begin position="119"/>
        <end position="130"/>
    </location>
</feature>
<feature type="compositionally biased region" description="Basic residues" evidence="14">
    <location>
        <begin position="99"/>
        <end position="111"/>
    </location>
</feature>
<feature type="region of interest" description="Disordered" evidence="14">
    <location>
        <begin position="503"/>
        <end position="615"/>
    </location>
</feature>
<feature type="compositionally biased region" description="Basic and acidic residues" evidence="14">
    <location>
        <begin position="339"/>
        <end position="348"/>
    </location>
</feature>
<dbReference type="Pfam" id="PF22732">
    <property type="entry name" value="MSL3_chromo-like"/>
    <property type="match status" value="1"/>
</dbReference>
<dbReference type="AlphaFoldDB" id="A0A8J6FYZ2"/>
<evidence type="ECO:0000259" key="15">
    <source>
        <dbReference type="SMART" id="SM00298"/>
    </source>
</evidence>
<evidence type="ECO:0000256" key="13">
    <source>
        <dbReference type="ARBA" id="ARBA00082138"/>
    </source>
</evidence>
<keyword evidence="2" id="KW-0597">Phosphoprotein</keyword>
<evidence type="ECO:0000313" key="16">
    <source>
        <dbReference type="EMBL" id="KAH0500343.1"/>
    </source>
</evidence>
<dbReference type="Proteomes" id="UP000710432">
    <property type="component" value="Unassembled WGS sequence"/>
</dbReference>
<dbReference type="InterPro" id="IPR016197">
    <property type="entry name" value="Chromo-like_dom_sf"/>
</dbReference>
<keyword evidence="3" id="KW-0156">Chromatin regulator</keyword>
<keyword evidence="4" id="KW-0805">Transcription regulation</keyword>
<gene>
    <name evidence="16" type="ORF">LTLLF_200825</name>
</gene>
<feature type="compositionally biased region" description="Polar residues" evidence="14">
    <location>
        <begin position="13"/>
        <end position="23"/>
    </location>
</feature>
<dbReference type="Pfam" id="PF05712">
    <property type="entry name" value="MRG"/>
    <property type="match status" value="1"/>
</dbReference>
<dbReference type="EMBL" id="JAATJU010027500">
    <property type="protein sequence ID" value="KAH0500343.1"/>
    <property type="molecule type" value="Genomic_DNA"/>
</dbReference>
<keyword evidence="7" id="KW-0539">Nucleus</keyword>
<keyword evidence="5" id="KW-0238">DNA-binding</keyword>
<comment type="caution">
    <text evidence="16">The sequence shown here is derived from an EMBL/GenBank/DDBJ whole genome shotgun (WGS) entry which is preliminary data.</text>
</comment>
<evidence type="ECO:0000256" key="12">
    <source>
        <dbReference type="ARBA" id="ARBA00081439"/>
    </source>
</evidence>
<proteinExistence type="predicted"/>
<dbReference type="PROSITE" id="PS51640">
    <property type="entry name" value="MRG"/>
    <property type="match status" value="1"/>
</dbReference>
<dbReference type="Gene3D" id="1.10.274.30">
    <property type="entry name" value="MRG domain"/>
    <property type="match status" value="2"/>
</dbReference>
<dbReference type="GO" id="GO:0003677">
    <property type="term" value="F:DNA binding"/>
    <property type="evidence" value="ECO:0007669"/>
    <property type="project" value="UniProtKB-KW"/>
</dbReference>
<dbReference type="FunFam" id="2.30.30.140:FF:000042">
    <property type="entry name" value="male-specific lethal 3 homolog"/>
    <property type="match status" value="1"/>
</dbReference>
<comment type="subunit">
    <text evidence="9">Component of the MSL histone acetyltransferase complex at least composed of the KAT8/MOF, MSL1/hampin, MSL2 and MSL3. Interacts (via the MRG domain) with MSL1 and KAT8/MOF.</text>
</comment>
<dbReference type="GO" id="GO:0045893">
    <property type="term" value="P:positive regulation of DNA-templated transcription"/>
    <property type="evidence" value="ECO:0007669"/>
    <property type="project" value="UniProtKB-ARBA"/>
</dbReference>
<dbReference type="InterPro" id="IPR053820">
    <property type="entry name" value="MSL3_chromo-like"/>
</dbReference>
<evidence type="ECO:0000256" key="5">
    <source>
        <dbReference type="ARBA" id="ARBA00023125"/>
    </source>
</evidence>
<dbReference type="InterPro" id="IPR038217">
    <property type="entry name" value="MRG_C_sf"/>
</dbReference>
<evidence type="ECO:0000256" key="6">
    <source>
        <dbReference type="ARBA" id="ARBA00023163"/>
    </source>
</evidence>
<feature type="region of interest" description="Disordered" evidence="14">
    <location>
        <begin position="318"/>
        <end position="352"/>
    </location>
</feature>
<evidence type="ECO:0000256" key="11">
    <source>
        <dbReference type="ARBA" id="ARBA00077117"/>
    </source>
</evidence>
<dbReference type="SUPFAM" id="SSF54160">
    <property type="entry name" value="Chromo domain-like"/>
    <property type="match status" value="1"/>
</dbReference>